<proteinExistence type="predicted"/>
<name>A0A197K7Y0_9FUNG</name>
<accession>A0A197K7Y0</accession>
<gene>
    <name evidence="5" type="ORF">K457DRAFT_16099</name>
</gene>
<protein>
    <recommendedName>
        <fullName evidence="4">Crinkler effector protein N-terminal domain-containing protein</fullName>
    </recommendedName>
</protein>
<feature type="domain" description="Crinkler effector protein N-terminal" evidence="4">
    <location>
        <begin position="5"/>
        <end position="57"/>
    </location>
</feature>
<dbReference type="AlphaFoldDB" id="A0A197K7Y0"/>
<dbReference type="Pfam" id="PF20147">
    <property type="entry name" value="Crinkler"/>
    <property type="match status" value="1"/>
</dbReference>
<dbReference type="GO" id="GO:0005576">
    <property type="term" value="C:extracellular region"/>
    <property type="evidence" value="ECO:0007669"/>
    <property type="project" value="UniProtKB-SubCell"/>
</dbReference>
<organism evidence="5 6">
    <name type="scientific">Linnemannia elongata AG-77</name>
    <dbReference type="NCBI Taxonomy" id="1314771"/>
    <lineage>
        <taxon>Eukaryota</taxon>
        <taxon>Fungi</taxon>
        <taxon>Fungi incertae sedis</taxon>
        <taxon>Mucoromycota</taxon>
        <taxon>Mortierellomycotina</taxon>
        <taxon>Mortierellomycetes</taxon>
        <taxon>Mortierellales</taxon>
        <taxon>Mortierellaceae</taxon>
        <taxon>Linnemannia</taxon>
    </lineage>
</organism>
<evidence type="ECO:0000259" key="4">
    <source>
        <dbReference type="Pfam" id="PF20147"/>
    </source>
</evidence>
<comment type="subcellular location">
    <subcellularLocation>
        <location evidence="1">Host cell</location>
    </subcellularLocation>
    <subcellularLocation>
        <location evidence="2">Secreted</location>
    </subcellularLocation>
</comment>
<dbReference type="GO" id="GO:0043657">
    <property type="term" value="C:host cell"/>
    <property type="evidence" value="ECO:0007669"/>
    <property type="project" value="UniProtKB-SubCell"/>
</dbReference>
<dbReference type="EMBL" id="KV442024">
    <property type="protein sequence ID" value="OAQ32534.1"/>
    <property type="molecule type" value="Genomic_DNA"/>
</dbReference>
<evidence type="ECO:0000256" key="1">
    <source>
        <dbReference type="ARBA" id="ARBA00004340"/>
    </source>
</evidence>
<evidence type="ECO:0000256" key="2">
    <source>
        <dbReference type="ARBA" id="ARBA00004613"/>
    </source>
</evidence>
<evidence type="ECO:0000256" key="3">
    <source>
        <dbReference type="ARBA" id="ARBA00022525"/>
    </source>
</evidence>
<sequence>MGNVTLTAFPVEIDQAKTVAYFKEVIRTEKAPEFDDIAAVKLTLWTVSILDDDGDDGLHILISSVFEKRIRSRRSHGLPKQPRAKLVRDNEDLRKILKVAKTALKTTLTISLETPIKNFFAWSFKDVYDVYDLSASSDSGFELHPQYPGSNKSIKKQHRYGRLAAIS</sequence>
<dbReference type="OrthoDB" id="2673191at2759"/>
<reference evidence="5 6" key="1">
    <citation type="submission" date="2016-05" db="EMBL/GenBank/DDBJ databases">
        <title>Genome sequencing reveals origins of a unique bacterial endosymbiosis in the earliest lineages of terrestrial Fungi.</title>
        <authorList>
            <consortium name="DOE Joint Genome Institute"/>
            <person name="Uehling J."/>
            <person name="Gryganskyi A."/>
            <person name="Hameed K."/>
            <person name="Tschaplinski T."/>
            <person name="Misztal P."/>
            <person name="Wu S."/>
            <person name="Desiro A."/>
            <person name="Vande Pol N."/>
            <person name="Du Z.-Y."/>
            <person name="Zienkiewicz A."/>
            <person name="Zienkiewicz K."/>
            <person name="Morin E."/>
            <person name="Tisserant E."/>
            <person name="Splivallo R."/>
            <person name="Hainaut M."/>
            <person name="Henrissat B."/>
            <person name="Ohm R."/>
            <person name="Kuo A."/>
            <person name="Yan J."/>
            <person name="Lipzen A."/>
            <person name="Nolan M."/>
            <person name="Labutti K."/>
            <person name="Barry K."/>
            <person name="Goldstein A."/>
            <person name="Labbe J."/>
            <person name="Schadt C."/>
            <person name="Tuskan G."/>
            <person name="Grigoriev I."/>
            <person name="Martin F."/>
            <person name="Vilgalys R."/>
            <person name="Bonito G."/>
        </authorList>
    </citation>
    <scope>NUCLEOTIDE SEQUENCE [LARGE SCALE GENOMIC DNA]</scope>
    <source>
        <strain evidence="5 6">AG-77</strain>
    </source>
</reference>
<dbReference type="InterPro" id="IPR045379">
    <property type="entry name" value="Crinkler_N"/>
</dbReference>
<keyword evidence="3" id="KW-0964">Secreted</keyword>
<dbReference type="Proteomes" id="UP000078512">
    <property type="component" value="Unassembled WGS sequence"/>
</dbReference>
<evidence type="ECO:0000313" key="6">
    <source>
        <dbReference type="Proteomes" id="UP000078512"/>
    </source>
</evidence>
<evidence type="ECO:0000313" key="5">
    <source>
        <dbReference type="EMBL" id="OAQ32534.1"/>
    </source>
</evidence>
<keyword evidence="6" id="KW-1185">Reference proteome</keyword>